<dbReference type="InterPro" id="IPR037185">
    <property type="entry name" value="EmrE-like"/>
</dbReference>
<dbReference type="Pfam" id="PF00892">
    <property type="entry name" value="EamA"/>
    <property type="match status" value="1"/>
</dbReference>
<evidence type="ECO:0000256" key="3">
    <source>
        <dbReference type="ARBA" id="ARBA00022692"/>
    </source>
</evidence>
<evidence type="ECO:0000256" key="6">
    <source>
        <dbReference type="SAM" id="Phobius"/>
    </source>
</evidence>
<feature type="transmembrane region" description="Helical" evidence="6">
    <location>
        <begin position="208"/>
        <end position="226"/>
    </location>
</feature>
<evidence type="ECO:0000256" key="1">
    <source>
        <dbReference type="ARBA" id="ARBA00004651"/>
    </source>
</evidence>
<protein>
    <submittedName>
        <fullName evidence="8">Inner membrane transporter RhtA</fullName>
    </submittedName>
</protein>
<evidence type="ECO:0000313" key="8">
    <source>
        <dbReference type="EMBL" id="MBB6056205.1"/>
    </source>
</evidence>
<feature type="transmembrane region" description="Helical" evidence="6">
    <location>
        <begin position="96"/>
        <end position="116"/>
    </location>
</feature>
<dbReference type="InterPro" id="IPR051258">
    <property type="entry name" value="Diverse_Substrate_Transporter"/>
</dbReference>
<organism evidence="8 9">
    <name type="scientific">Tolumonas osonensis</name>
    <dbReference type="NCBI Taxonomy" id="675874"/>
    <lineage>
        <taxon>Bacteria</taxon>
        <taxon>Pseudomonadati</taxon>
        <taxon>Pseudomonadota</taxon>
        <taxon>Gammaproteobacteria</taxon>
        <taxon>Aeromonadales</taxon>
        <taxon>Aeromonadaceae</taxon>
        <taxon>Tolumonas</taxon>
    </lineage>
</organism>
<dbReference type="RefSeq" id="WP_188026933.1">
    <property type="nucleotide sequence ID" value="NZ_JACHGR010000007.1"/>
</dbReference>
<keyword evidence="3 6" id="KW-0812">Transmembrane</keyword>
<evidence type="ECO:0000313" key="9">
    <source>
        <dbReference type="Proteomes" id="UP000585721"/>
    </source>
</evidence>
<keyword evidence="2" id="KW-1003">Cell membrane</keyword>
<comment type="caution">
    <text evidence="8">The sequence shown here is derived from an EMBL/GenBank/DDBJ whole genome shotgun (WGS) entry which is preliminary data.</text>
</comment>
<feature type="transmembrane region" description="Helical" evidence="6">
    <location>
        <begin position="72"/>
        <end position="90"/>
    </location>
</feature>
<accession>A0A841GLN6</accession>
<dbReference type="PANTHER" id="PTHR42920:SF5">
    <property type="entry name" value="EAMA DOMAIN-CONTAINING PROTEIN"/>
    <property type="match status" value="1"/>
</dbReference>
<keyword evidence="5 6" id="KW-0472">Membrane</keyword>
<feature type="domain" description="EamA" evidence="7">
    <location>
        <begin position="149"/>
        <end position="279"/>
    </location>
</feature>
<name>A0A841GLN6_9GAMM</name>
<proteinExistence type="predicted"/>
<dbReference type="EMBL" id="JACHGR010000007">
    <property type="protein sequence ID" value="MBB6056205.1"/>
    <property type="molecule type" value="Genomic_DNA"/>
</dbReference>
<gene>
    <name evidence="8" type="ORF">HNR75_002137</name>
</gene>
<dbReference type="SUPFAM" id="SSF103481">
    <property type="entry name" value="Multidrug resistance efflux transporter EmrE"/>
    <property type="match status" value="2"/>
</dbReference>
<evidence type="ECO:0000256" key="4">
    <source>
        <dbReference type="ARBA" id="ARBA00022989"/>
    </source>
</evidence>
<feature type="transmembrane region" description="Helical" evidence="6">
    <location>
        <begin position="12"/>
        <end position="32"/>
    </location>
</feature>
<dbReference type="AlphaFoldDB" id="A0A841GLN6"/>
<feature type="transmembrane region" description="Helical" evidence="6">
    <location>
        <begin position="264"/>
        <end position="284"/>
    </location>
</feature>
<feature type="transmembrane region" description="Helical" evidence="6">
    <location>
        <begin position="150"/>
        <end position="167"/>
    </location>
</feature>
<feature type="transmembrane region" description="Helical" evidence="6">
    <location>
        <begin position="179"/>
        <end position="196"/>
    </location>
</feature>
<feature type="transmembrane region" description="Helical" evidence="6">
    <location>
        <begin position="238"/>
        <end position="258"/>
    </location>
</feature>
<keyword evidence="9" id="KW-1185">Reference proteome</keyword>
<dbReference type="GO" id="GO:0005886">
    <property type="term" value="C:plasma membrane"/>
    <property type="evidence" value="ECO:0007669"/>
    <property type="project" value="UniProtKB-SubCell"/>
</dbReference>
<dbReference type="NCBIfam" id="NF007823">
    <property type="entry name" value="PRK10532.1"/>
    <property type="match status" value="1"/>
</dbReference>
<dbReference type="InterPro" id="IPR000620">
    <property type="entry name" value="EamA_dom"/>
</dbReference>
<feature type="transmembrane region" description="Helical" evidence="6">
    <location>
        <begin position="38"/>
        <end position="60"/>
    </location>
</feature>
<dbReference type="Proteomes" id="UP000585721">
    <property type="component" value="Unassembled WGS sequence"/>
</dbReference>
<reference evidence="8 9" key="1">
    <citation type="submission" date="2020-08" db="EMBL/GenBank/DDBJ databases">
        <title>Genomic Encyclopedia of Type Strains, Phase IV (KMG-IV): sequencing the most valuable type-strain genomes for metagenomic binning, comparative biology and taxonomic classification.</title>
        <authorList>
            <person name="Goeker M."/>
        </authorList>
    </citation>
    <scope>NUCLEOTIDE SEQUENCE [LARGE SCALE GENOMIC DNA]</scope>
    <source>
        <strain evidence="8 9">DSM 22975</strain>
    </source>
</reference>
<evidence type="ECO:0000256" key="5">
    <source>
        <dbReference type="ARBA" id="ARBA00023136"/>
    </source>
</evidence>
<evidence type="ECO:0000259" key="7">
    <source>
        <dbReference type="Pfam" id="PF00892"/>
    </source>
</evidence>
<sequence>MSSVSGNLSGRFLPVLFIVIAMVSVQSGASLAKMLFPLVGAAGATSLRLMVGACALMLFFRPWRSRWSAGNLAPLLVYGVVLGGMNFLFYQSILTLPLGVAVAFEFTGPLLVAILGSRRLIDFLWIVLAIAGLLLLLPIGHSLSNIDITGAMYALAAGACWALYIIFGKKSGTKNGAATAALGTFIGAICFAPIGIWQNGMALLAPEVLPLATGVGILSTALPFSLEMIALTKIPARTFGTLMSLEPVVAAFSGLLLIGERLTVQQWTAVLAIMIASVGATLTIKTSK</sequence>
<evidence type="ECO:0000256" key="2">
    <source>
        <dbReference type="ARBA" id="ARBA00022475"/>
    </source>
</evidence>
<dbReference type="PANTHER" id="PTHR42920">
    <property type="entry name" value="OS03G0707200 PROTEIN-RELATED"/>
    <property type="match status" value="1"/>
</dbReference>
<comment type="subcellular location">
    <subcellularLocation>
        <location evidence="1">Cell membrane</location>
        <topology evidence="1">Multi-pass membrane protein</topology>
    </subcellularLocation>
</comment>
<keyword evidence="4 6" id="KW-1133">Transmembrane helix</keyword>
<feature type="transmembrane region" description="Helical" evidence="6">
    <location>
        <begin position="123"/>
        <end position="144"/>
    </location>
</feature>